<gene>
    <name evidence="1" type="ORF">RCOM_0754290</name>
</gene>
<reference evidence="2" key="1">
    <citation type="journal article" date="2010" name="Nat. Biotechnol.">
        <title>Draft genome sequence of the oilseed species Ricinus communis.</title>
        <authorList>
            <person name="Chan A.P."/>
            <person name="Crabtree J."/>
            <person name="Zhao Q."/>
            <person name="Lorenzi H."/>
            <person name="Orvis J."/>
            <person name="Puiu D."/>
            <person name="Melake-Berhan A."/>
            <person name="Jones K.M."/>
            <person name="Redman J."/>
            <person name="Chen G."/>
            <person name="Cahoon E.B."/>
            <person name="Gedil M."/>
            <person name="Stanke M."/>
            <person name="Haas B.J."/>
            <person name="Wortman J.R."/>
            <person name="Fraser-Liggett C.M."/>
            <person name="Ravel J."/>
            <person name="Rabinowicz P.D."/>
        </authorList>
    </citation>
    <scope>NUCLEOTIDE SEQUENCE [LARGE SCALE GENOMIC DNA]</scope>
    <source>
        <strain evidence="2">cv. Hale</strain>
    </source>
</reference>
<dbReference type="InParanoid" id="B9SYG2"/>
<evidence type="ECO:0000313" key="2">
    <source>
        <dbReference type="Proteomes" id="UP000008311"/>
    </source>
</evidence>
<dbReference type="STRING" id="3988.B9SYG2"/>
<dbReference type="AlphaFoldDB" id="B9SYG2"/>
<accession>B9SYG2</accession>
<protein>
    <submittedName>
        <fullName evidence="1">Uncharacterized protein</fullName>
    </submittedName>
</protein>
<dbReference type="EMBL" id="EQ974250">
    <property type="protein sequence ID" value="EEF31348.1"/>
    <property type="molecule type" value="Genomic_DNA"/>
</dbReference>
<sequence length="81" mass="8839">MSAGIFTAPVAGSGYHGLKANSTKQVFPAKDSSVAWSRKTVSNGSKTYCMKTWNPINNTKLRLCPTSHHFLMIPLLARLTT</sequence>
<dbReference type="Proteomes" id="UP000008311">
    <property type="component" value="Unassembled WGS sequence"/>
</dbReference>
<proteinExistence type="predicted"/>
<name>B9SYG2_RICCO</name>
<evidence type="ECO:0000313" key="1">
    <source>
        <dbReference type="EMBL" id="EEF31348.1"/>
    </source>
</evidence>
<organism evidence="1 2">
    <name type="scientific">Ricinus communis</name>
    <name type="common">Castor bean</name>
    <dbReference type="NCBI Taxonomy" id="3988"/>
    <lineage>
        <taxon>Eukaryota</taxon>
        <taxon>Viridiplantae</taxon>
        <taxon>Streptophyta</taxon>
        <taxon>Embryophyta</taxon>
        <taxon>Tracheophyta</taxon>
        <taxon>Spermatophyta</taxon>
        <taxon>Magnoliopsida</taxon>
        <taxon>eudicotyledons</taxon>
        <taxon>Gunneridae</taxon>
        <taxon>Pentapetalae</taxon>
        <taxon>rosids</taxon>
        <taxon>fabids</taxon>
        <taxon>Malpighiales</taxon>
        <taxon>Euphorbiaceae</taxon>
        <taxon>Acalyphoideae</taxon>
        <taxon>Acalypheae</taxon>
        <taxon>Ricinus</taxon>
    </lineage>
</organism>
<keyword evidence="2" id="KW-1185">Reference proteome</keyword>